<evidence type="ECO:0000259" key="3">
    <source>
        <dbReference type="Pfam" id="PF04183"/>
    </source>
</evidence>
<comment type="similarity">
    <text evidence="2">Belongs to the IucA/IucC family.</text>
</comment>
<dbReference type="Pfam" id="PF06276">
    <property type="entry name" value="FhuF"/>
    <property type="match status" value="1"/>
</dbReference>
<evidence type="ECO:0000259" key="4">
    <source>
        <dbReference type="Pfam" id="PF06276"/>
    </source>
</evidence>
<comment type="caution">
    <text evidence="5">The sequence shown here is derived from an EMBL/GenBank/DDBJ whole genome shotgun (WGS) entry which is preliminary data.</text>
</comment>
<comment type="pathway">
    <text evidence="1">Siderophore biosynthesis.</text>
</comment>
<evidence type="ECO:0000256" key="1">
    <source>
        <dbReference type="ARBA" id="ARBA00004924"/>
    </source>
</evidence>
<evidence type="ECO:0000256" key="2">
    <source>
        <dbReference type="ARBA" id="ARBA00007832"/>
    </source>
</evidence>
<name>A0ABV6DT32_9BACL</name>
<accession>A0ABV6DT32</accession>
<gene>
    <name evidence="5" type="ORF">ACFFK0_25770</name>
</gene>
<feature type="domain" description="Aerobactin siderophore biosynthesis IucA/IucC N-terminal" evidence="3">
    <location>
        <begin position="163"/>
        <end position="410"/>
    </location>
</feature>
<evidence type="ECO:0000313" key="6">
    <source>
        <dbReference type="Proteomes" id="UP001589776"/>
    </source>
</evidence>
<dbReference type="InterPro" id="IPR007310">
    <property type="entry name" value="Aerobactin_biosyn_IucA/IucC_N"/>
</dbReference>
<dbReference type="PANTHER" id="PTHR34384">
    <property type="entry name" value="L-2,3-DIAMINOPROPANOATE--CITRATE LIGASE"/>
    <property type="match status" value="1"/>
</dbReference>
<dbReference type="Pfam" id="PF04183">
    <property type="entry name" value="IucA_IucC"/>
    <property type="match status" value="1"/>
</dbReference>
<organism evidence="5 6">
    <name type="scientific">Paenibacillus chartarius</name>
    <dbReference type="NCBI Taxonomy" id="747481"/>
    <lineage>
        <taxon>Bacteria</taxon>
        <taxon>Bacillati</taxon>
        <taxon>Bacillota</taxon>
        <taxon>Bacilli</taxon>
        <taxon>Bacillales</taxon>
        <taxon>Paenibacillaceae</taxon>
        <taxon>Paenibacillus</taxon>
    </lineage>
</organism>
<feature type="domain" description="Aerobactin siderophore biosynthesis IucA/IucC-like C-terminal" evidence="4">
    <location>
        <begin position="429"/>
        <end position="600"/>
    </location>
</feature>
<dbReference type="EMBL" id="JBHLWN010000103">
    <property type="protein sequence ID" value="MFC0215810.1"/>
    <property type="molecule type" value="Genomic_DNA"/>
</dbReference>
<dbReference type="Proteomes" id="UP001589776">
    <property type="component" value="Unassembled WGS sequence"/>
</dbReference>
<keyword evidence="6" id="KW-1185">Reference proteome</keyword>
<reference evidence="5 6" key="1">
    <citation type="submission" date="2024-09" db="EMBL/GenBank/DDBJ databases">
        <authorList>
            <person name="Sun Q."/>
            <person name="Mori K."/>
        </authorList>
    </citation>
    <scope>NUCLEOTIDE SEQUENCE [LARGE SCALE GENOMIC DNA]</scope>
    <source>
        <strain evidence="5 6">CCM 7759</strain>
    </source>
</reference>
<sequence>MNGLQDEVKPTLFRENAWAEALRSHEFARVERRMLRQLIETLLYERIVVSGHMFDPDGKEEERFEIYGTSAEGVPAAYIVHGRLKRSFARIRLSRRHPIERLGPDGELSEARLSLFVWEVLGPRVPQERLEAFSEELLQTLLKDIQAQFANPLAELRGSERSYDALEGNVMDGHPYHPSYKSRIGFSLSDNEAYGPEFKPALKLIWLAVPAQDSEQAVSDSLCGSEFMQAELGAEVLAGFAAKLREAGKRPDDYRFVPVHPWQWRESTVRVFYRQLADGRMIVLGEGADEYRPQQSIRTLANISRRERAYVKLPMNLINTSTKRTLAKHTILNAPLISDWLARLIEQDEEAVRMDFVLLREVAGVAFDHEAMPEPDRQAAYGTLGAIWRESLHGYLRSGEEAAPFNALCHVERTGKPFIDPWIRQVGLEAWTRKLLLCSIEPLLHLLFAHGVALESHAQNMVLIHRDGSPVRVAFKDFHDGIRFSRAHLTAPDACPALHSLPSYHARVNPNSFIETDEAEGVRDFVHDAFFFINLSELCFFLEEHYGLPEERFWGIAAEIIHGYQSSHPQHEARFRAFDLFTETIRVEQLTSRRLFGDAEVRLQAAPNPLHPFR</sequence>
<evidence type="ECO:0000313" key="5">
    <source>
        <dbReference type="EMBL" id="MFC0215810.1"/>
    </source>
</evidence>
<dbReference type="InterPro" id="IPR037455">
    <property type="entry name" value="LucA/IucC-like"/>
</dbReference>
<dbReference type="RefSeq" id="WP_377473357.1">
    <property type="nucleotide sequence ID" value="NZ_JBHLWN010000103.1"/>
</dbReference>
<protein>
    <submittedName>
        <fullName evidence="5">IucA/IucC family protein</fullName>
    </submittedName>
</protein>
<dbReference type="InterPro" id="IPR022770">
    <property type="entry name" value="IucA/IucC-like_C"/>
</dbReference>
<dbReference type="Gene3D" id="6.10.250.3370">
    <property type="match status" value="1"/>
</dbReference>
<dbReference type="Gene3D" id="1.10.510.40">
    <property type="match status" value="1"/>
</dbReference>
<proteinExistence type="inferred from homology"/>
<dbReference type="PANTHER" id="PTHR34384:SF6">
    <property type="entry name" value="STAPHYLOFERRIN B SYNTHASE"/>
    <property type="match status" value="1"/>
</dbReference>